<evidence type="ECO:0000313" key="2">
    <source>
        <dbReference type="EMBL" id="MXU90607.1"/>
    </source>
</evidence>
<dbReference type="EMBL" id="GIFC01008524">
    <property type="protein sequence ID" value="MXU90607.1"/>
    <property type="molecule type" value="Transcribed_RNA"/>
</dbReference>
<keyword evidence="1" id="KW-0472">Membrane</keyword>
<keyword evidence="1" id="KW-1133">Transmembrane helix</keyword>
<evidence type="ECO:0000256" key="1">
    <source>
        <dbReference type="SAM" id="Phobius"/>
    </source>
</evidence>
<feature type="transmembrane region" description="Helical" evidence="1">
    <location>
        <begin position="44"/>
        <end position="61"/>
    </location>
</feature>
<organism evidence="2">
    <name type="scientific">Ixodes ricinus</name>
    <name type="common">Common tick</name>
    <name type="synonym">Acarus ricinus</name>
    <dbReference type="NCBI Taxonomy" id="34613"/>
    <lineage>
        <taxon>Eukaryota</taxon>
        <taxon>Metazoa</taxon>
        <taxon>Ecdysozoa</taxon>
        <taxon>Arthropoda</taxon>
        <taxon>Chelicerata</taxon>
        <taxon>Arachnida</taxon>
        <taxon>Acari</taxon>
        <taxon>Parasitiformes</taxon>
        <taxon>Ixodida</taxon>
        <taxon>Ixodoidea</taxon>
        <taxon>Ixodidae</taxon>
        <taxon>Ixodinae</taxon>
        <taxon>Ixodes</taxon>
    </lineage>
</organism>
<protein>
    <submittedName>
        <fullName evidence="2">Uncharacterized protein</fullName>
    </submittedName>
</protein>
<keyword evidence="1" id="KW-0812">Transmembrane</keyword>
<proteinExistence type="predicted"/>
<accession>A0A6B0ULG6</accession>
<dbReference type="AlphaFoldDB" id="A0A6B0ULG6"/>
<feature type="transmembrane region" description="Helical" evidence="1">
    <location>
        <begin position="73"/>
        <end position="94"/>
    </location>
</feature>
<reference evidence="2" key="1">
    <citation type="submission" date="2019-12" db="EMBL/GenBank/DDBJ databases">
        <title>An insight into the sialome of adult female Ixodes ricinus ticks feeding for 6 days.</title>
        <authorList>
            <person name="Perner J."/>
            <person name="Ribeiro J.M.C."/>
        </authorList>
    </citation>
    <scope>NUCLEOTIDE SEQUENCE</scope>
    <source>
        <strain evidence="2">Semi-engorged</strain>
        <tissue evidence="2">Salivary glands</tissue>
    </source>
</reference>
<name>A0A6B0ULG6_IXORI</name>
<sequence>MRHNNEWVPSRRLGVEMYSLVRARRKAFALDRELVRDTSVCNNSSLYFLFVSSFFYFIINLSCESAPGCSVCFLGPSFLCAVHHVALAVCFAQLTTQSECKDRSFYWLLTSLQEVC</sequence>